<proteinExistence type="predicted"/>
<dbReference type="EMBL" id="KN846954">
    <property type="protein sequence ID" value="KIV78102.1"/>
    <property type="molecule type" value="Genomic_DNA"/>
</dbReference>
<feature type="compositionally biased region" description="Polar residues" evidence="1">
    <location>
        <begin position="265"/>
        <end position="275"/>
    </location>
</feature>
<feature type="compositionally biased region" description="Low complexity" evidence="1">
    <location>
        <begin position="90"/>
        <end position="99"/>
    </location>
</feature>
<protein>
    <submittedName>
        <fullName evidence="2">Uncharacterized protein</fullName>
    </submittedName>
</protein>
<evidence type="ECO:0000313" key="3">
    <source>
        <dbReference type="Proteomes" id="UP000053599"/>
    </source>
</evidence>
<feature type="compositionally biased region" description="Polar residues" evidence="1">
    <location>
        <begin position="120"/>
        <end position="138"/>
    </location>
</feature>
<dbReference type="HOGENOM" id="CLU_073874_0_0_1"/>
<gene>
    <name evidence="2" type="ORF">PV11_09857</name>
</gene>
<dbReference type="Proteomes" id="UP000053599">
    <property type="component" value="Unassembled WGS sequence"/>
</dbReference>
<sequence length="323" mass="33494">MAEGNPSNKTMGMTPRETEILIACLRNVKGGDLQIEFNTVAEELGLKDSGSARTQWGKVKTKLFGKKLATAAAANADEEPATAKSKTPRKANAPTATPKAGKKTPKSEATIKEEDDDADGNSSAATAKNEDTPMSTTSTGKKRGRKTKAEKEAEAAANGNDGGDEEEEKPAKKPRKTPVKKTTSEGDAAAEPPTPTKPKKAAPRKSAANKTAANKTAATDPEEDDKAAAAAPVVTEEEKAKKEKLAADAQLANNVLTGKKVVNPTIPSQNGSTAAEVNEEHPEEPVVDATVAVANGNGHGDIEQGNKEVIATVVTEIVAPTTA</sequence>
<feature type="compositionally biased region" description="Low complexity" evidence="1">
    <location>
        <begin position="204"/>
        <end position="219"/>
    </location>
</feature>
<reference evidence="2 3" key="1">
    <citation type="submission" date="2015-01" db="EMBL/GenBank/DDBJ databases">
        <title>The Genome Sequence of Exophiala sideris CBS121828.</title>
        <authorList>
            <consortium name="The Broad Institute Genomics Platform"/>
            <person name="Cuomo C."/>
            <person name="de Hoog S."/>
            <person name="Gorbushina A."/>
            <person name="Stielow B."/>
            <person name="Teixiera M."/>
            <person name="Abouelleil A."/>
            <person name="Chapman S.B."/>
            <person name="Priest M."/>
            <person name="Young S.K."/>
            <person name="Wortman J."/>
            <person name="Nusbaum C."/>
            <person name="Birren B."/>
        </authorList>
    </citation>
    <scope>NUCLEOTIDE SEQUENCE [LARGE SCALE GENOMIC DNA]</scope>
    <source>
        <strain evidence="2 3">CBS 121828</strain>
    </source>
</reference>
<accession>A0A0D1Y5G7</accession>
<dbReference type="STRING" id="1016849.A0A0D1Y5G7"/>
<feature type="region of interest" description="Disordered" evidence="1">
    <location>
        <begin position="261"/>
        <end position="284"/>
    </location>
</feature>
<name>A0A0D1Y5G7_9EURO</name>
<feature type="region of interest" description="Disordered" evidence="1">
    <location>
        <begin position="70"/>
        <end position="241"/>
    </location>
</feature>
<evidence type="ECO:0000313" key="2">
    <source>
        <dbReference type="EMBL" id="KIV78102.1"/>
    </source>
</evidence>
<evidence type="ECO:0000256" key="1">
    <source>
        <dbReference type="SAM" id="MobiDB-lite"/>
    </source>
</evidence>
<organism evidence="2 3">
    <name type="scientific">Exophiala sideris</name>
    <dbReference type="NCBI Taxonomy" id="1016849"/>
    <lineage>
        <taxon>Eukaryota</taxon>
        <taxon>Fungi</taxon>
        <taxon>Dikarya</taxon>
        <taxon>Ascomycota</taxon>
        <taxon>Pezizomycotina</taxon>
        <taxon>Eurotiomycetes</taxon>
        <taxon>Chaetothyriomycetidae</taxon>
        <taxon>Chaetothyriales</taxon>
        <taxon>Herpotrichiellaceae</taxon>
        <taxon>Exophiala</taxon>
    </lineage>
</organism>
<dbReference type="AlphaFoldDB" id="A0A0D1Y5G7"/>
<dbReference type="OrthoDB" id="5403747at2759"/>